<evidence type="ECO:0000256" key="1">
    <source>
        <dbReference type="ARBA" id="ARBA00004370"/>
    </source>
</evidence>
<dbReference type="InterPro" id="IPR001466">
    <property type="entry name" value="Beta-lactam-related"/>
</dbReference>
<dbReference type="PANTHER" id="PTHR46825:SF11">
    <property type="entry name" value="PENICILLIN-BINDING PROTEIN 4"/>
    <property type="match status" value="1"/>
</dbReference>
<dbReference type="Pfam" id="PF00144">
    <property type="entry name" value="Beta-lactamase"/>
    <property type="match status" value="1"/>
</dbReference>
<dbReference type="GO" id="GO:0016787">
    <property type="term" value="F:hydrolase activity"/>
    <property type="evidence" value="ECO:0007669"/>
    <property type="project" value="UniProtKB-KW"/>
</dbReference>
<evidence type="ECO:0000313" key="5">
    <source>
        <dbReference type="Proteomes" id="UP000480929"/>
    </source>
</evidence>
<evidence type="ECO:0000313" key="4">
    <source>
        <dbReference type="EMBL" id="MSC34792.1"/>
    </source>
</evidence>
<dbReference type="PANTHER" id="PTHR46825">
    <property type="entry name" value="D-ALANYL-D-ALANINE-CARBOXYPEPTIDASE/ENDOPEPTIDASE AMPH"/>
    <property type="match status" value="1"/>
</dbReference>
<protein>
    <submittedName>
        <fullName evidence="4">Serine hydrolase</fullName>
    </submittedName>
</protein>
<sequence>MAGLRLFFMGICVLIVSIERIKGGSQMKIGKYSLALLLVMAGCTAQPAVSPSSEPTVETGNLTQTAEQLANVLVTQLGATSVQYALMDNGEVTVSGQAGVFAKESDQALSAQDQYAIGSVSKMFTAAAVMKLQDEGKLDLDQPVAELLPEFTMADERYSEITVRMLLNHSSGLPGSSFSEGFMFVPDTTAHDTFLENLKTLHLQADPGAYSVYSNDSFVLAELVVEKVSGQDFTSYLRTQFIEPLGMTRTQTSVGNVDFNAMPKVYSATQPQRALPADIVSVIGTGGMYSTAEDLCRWGLAFMPSSSMLSAEALSAMSVNEAKKGIWPTEQANSIGYGLGWDSVELSPFAQAGIQALSKGGDTMYSHTAFVVLPQQGLTCAVLSSGGLSSYNQMMASTLLEQALMEKGVISEALPHYQLPTTPETVPAIPEEVQAYAGLYADSTSLYRIDFTEEGILNFTIEQMPDTPTPLTHVGDGQFLLPSPMTNQLFSFEENGGHTYLKVEAVTEIPGLGYSATTVYYAMKVEENPLSDAVKSAWQTRSTKTYLLISEDLHSQIYEMILPIAPVPLSSFAEGYVNAHQIVDENRAVAIVQIPGSGSRDQFDYTFFTQDGVEYLQGAGDLYVSQDSAVKAEVGTMNVTLNDQGHTQWLTLDPALEGKTLTVSSDSQGVFVYDATMICLYNCVTDGEKTITLPSGGTLGLAGEAGTVFTLTIE</sequence>
<evidence type="ECO:0000256" key="2">
    <source>
        <dbReference type="ARBA" id="ARBA00023136"/>
    </source>
</evidence>
<feature type="domain" description="Beta-lactamase-related" evidence="3">
    <location>
        <begin position="73"/>
        <end position="389"/>
    </location>
</feature>
<dbReference type="InterPro" id="IPR012338">
    <property type="entry name" value="Beta-lactam/transpept-like"/>
</dbReference>
<gene>
    <name evidence="4" type="ORF">GKD88_16830</name>
</gene>
<dbReference type="Proteomes" id="UP000480929">
    <property type="component" value="Unassembled WGS sequence"/>
</dbReference>
<dbReference type="Gene3D" id="3.40.710.10">
    <property type="entry name" value="DD-peptidase/beta-lactamase superfamily"/>
    <property type="match status" value="1"/>
</dbReference>
<keyword evidence="4" id="KW-0378">Hydrolase</keyword>
<organism evidence="4 5">
    <name type="scientific">Holdemania massiliensis</name>
    <dbReference type="NCBI Taxonomy" id="1468449"/>
    <lineage>
        <taxon>Bacteria</taxon>
        <taxon>Bacillati</taxon>
        <taxon>Bacillota</taxon>
        <taxon>Erysipelotrichia</taxon>
        <taxon>Erysipelotrichales</taxon>
        <taxon>Erysipelotrichaceae</taxon>
        <taxon>Holdemania</taxon>
    </lineage>
</organism>
<evidence type="ECO:0000259" key="3">
    <source>
        <dbReference type="Pfam" id="PF00144"/>
    </source>
</evidence>
<comment type="caution">
    <text evidence="4">The sequence shown here is derived from an EMBL/GenBank/DDBJ whole genome shotgun (WGS) entry which is preliminary data.</text>
</comment>
<name>A0ABW9QM07_9FIRM</name>
<dbReference type="InterPro" id="IPR050491">
    <property type="entry name" value="AmpC-like"/>
</dbReference>
<comment type="subcellular location">
    <subcellularLocation>
        <location evidence="1">Membrane</location>
    </subcellularLocation>
</comment>
<proteinExistence type="predicted"/>
<keyword evidence="5" id="KW-1185">Reference proteome</keyword>
<reference evidence="4 5" key="1">
    <citation type="journal article" date="2019" name="Nat. Med.">
        <title>A library of human gut bacterial isolates paired with longitudinal multiomics data enables mechanistic microbiome research.</title>
        <authorList>
            <person name="Poyet M."/>
            <person name="Groussin M."/>
            <person name="Gibbons S.M."/>
            <person name="Avila-Pacheco J."/>
            <person name="Jiang X."/>
            <person name="Kearney S.M."/>
            <person name="Perrotta A.R."/>
            <person name="Berdy B."/>
            <person name="Zhao S."/>
            <person name="Lieberman T.D."/>
            <person name="Swanson P.K."/>
            <person name="Smith M."/>
            <person name="Roesemann S."/>
            <person name="Alexander J.E."/>
            <person name="Rich S.A."/>
            <person name="Livny J."/>
            <person name="Vlamakis H."/>
            <person name="Clish C."/>
            <person name="Bullock K."/>
            <person name="Deik A."/>
            <person name="Scott J."/>
            <person name="Pierce K.A."/>
            <person name="Xavier R.J."/>
            <person name="Alm E.J."/>
        </authorList>
    </citation>
    <scope>NUCLEOTIDE SEQUENCE [LARGE SCALE GENOMIC DNA]</scope>
    <source>
        <strain evidence="4 5">BIOML-A5</strain>
    </source>
</reference>
<dbReference type="SUPFAM" id="SSF56601">
    <property type="entry name" value="beta-lactamase/transpeptidase-like"/>
    <property type="match status" value="1"/>
</dbReference>
<accession>A0ABW9QM07</accession>
<keyword evidence="2" id="KW-0472">Membrane</keyword>
<dbReference type="EMBL" id="WKPI01000044">
    <property type="protein sequence ID" value="MSC34792.1"/>
    <property type="molecule type" value="Genomic_DNA"/>
</dbReference>